<dbReference type="Proteomes" id="UP000629468">
    <property type="component" value="Unassembled WGS sequence"/>
</dbReference>
<keyword evidence="1" id="KW-0472">Membrane</keyword>
<organism evidence="2 3">
    <name type="scientific">Agaricus bisporus var. burnettii</name>
    <dbReference type="NCBI Taxonomy" id="192524"/>
    <lineage>
        <taxon>Eukaryota</taxon>
        <taxon>Fungi</taxon>
        <taxon>Dikarya</taxon>
        <taxon>Basidiomycota</taxon>
        <taxon>Agaricomycotina</taxon>
        <taxon>Agaricomycetes</taxon>
        <taxon>Agaricomycetidae</taxon>
        <taxon>Agaricales</taxon>
        <taxon>Agaricineae</taxon>
        <taxon>Agaricaceae</taxon>
        <taxon>Agaricus</taxon>
    </lineage>
</organism>
<dbReference type="EMBL" id="JABXXO010000016">
    <property type="protein sequence ID" value="KAF7759657.1"/>
    <property type="molecule type" value="Genomic_DNA"/>
</dbReference>
<dbReference type="OMA" id="HSRHDFA"/>
<protein>
    <recommendedName>
        <fullName evidence="4">DUF202 domain-containing protein</fullName>
    </recommendedName>
</protein>
<reference evidence="2 3" key="1">
    <citation type="journal article" name="Sci. Rep.">
        <title>Telomere-to-telomere assembled and centromere annotated genomes of the two main subspecies of the button mushroom Agaricus bisporus reveal especially polymorphic chromosome ends.</title>
        <authorList>
            <person name="Sonnenberg A.S.M."/>
            <person name="Sedaghat-Telgerd N."/>
            <person name="Lavrijssen B."/>
            <person name="Ohm R.A."/>
            <person name="Hendrickx P.M."/>
            <person name="Scholtmeijer K."/>
            <person name="Baars J.J.P."/>
            <person name="van Peer A."/>
        </authorList>
    </citation>
    <scope>NUCLEOTIDE SEQUENCE [LARGE SCALE GENOMIC DNA]</scope>
    <source>
        <strain evidence="2 3">H119_p4</strain>
    </source>
</reference>
<dbReference type="PANTHER" id="PTHR38646">
    <property type="entry name" value="YALI0F00814P"/>
    <property type="match status" value="1"/>
</dbReference>
<feature type="transmembrane region" description="Helical" evidence="1">
    <location>
        <begin position="34"/>
        <end position="53"/>
    </location>
</feature>
<evidence type="ECO:0008006" key="4">
    <source>
        <dbReference type="Google" id="ProtNLM"/>
    </source>
</evidence>
<feature type="transmembrane region" description="Helical" evidence="1">
    <location>
        <begin position="115"/>
        <end position="141"/>
    </location>
</feature>
<dbReference type="PANTHER" id="PTHR38646:SF1">
    <property type="entry name" value="DUF202 DOMAIN-CONTAINING PROTEIN"/>
    <property type="match status" value="1"/>
</dbReference>
<gene>
    <name evidence="2" type="ORF">Agabi119p4_11352</name>
</gene>
<keyword evidence="1" id="KW-0812">Transmembrane</keyword>
<proteinExistence type="predicted"/>
<keyword evidence="1" id="KW-1133">Transmembrane helix</keyword>
<evidence type="ECO:0000313" key="2">
    <source>
        <dbReference type="EMBL" id="KAF7759657.1"/>
    </source>
</evidence>
<comment type="caution">
    <text evidence="2">The sequence shown here is derived from an EMBL/GenBank/DDBJ whole genome shotgun (WGS) entry which is preliminary data.</text>
</comment>
<dbReference type="AlphaFoldDB" id="A0A8H7EUV8"/>
<name>A0A8H7EUV8_AGABI</name>
<feature type="transmembrane region" description="Helical" evidence="1">
    <location>
        <begin position="59"/>
        <end position="77"/>
    </location>
</feature>
<evidence type="ECO:0000256" key="1">
    <source>
        <dbReference type="SAM" id="Phobius"/>
    </source>
</evidence>
<evidence type="ECO:0000313" key="3">
    <source>
        <dbReference type="Proteomes" id="UP000629468"/>
    </source>
</evidence>
<sequence length="144" mass="16429">MHHRYRGHRRHSFVASDINELVEIRARQRTFHGAYSRTALASLGYALIILRLFDTRFRKIGILFAVLGAFLYVLSFTRSRHSTHDFADRHKEQATLDHGLQSIGQENGRNFGRPFVTAGWIVIELVVVVAALEIAMLVLILTTD</sequence>
<accession>A0A8H7EUV8</accession>